<name>A0AAE9DK21_CAEBR</name>
<accession>A0AAE9DK21</accession>
<dbReference type="Pfam" id="PF12150">
    <property type="entry name" value="MFP2b"/>
    <property type="match status" value="3"/>
</dbReference>
<evidence type="ECO:0000313" key="1">
    <source>
        <dbReference type="EMBL" id="ULU05774.1"/>
    </source>
</evidence>
<dbReference type="InterPro" id="IPR021010">
    <property type="entry name" value="Cytosolic_motility_protein"/>
</dbReference>
<reference evidence="1 2" key="1">
    <citation type="submission" date="2022-05" db="EMBL/GenBank/DDBJ databases">
        <title>Chromosome-level reference genomes for two strains of Caenorhabditis briggsae: an improved platform for comparative genomics.</title>
        <authorList>
            <person name="Stevens L."/>
            <person name="Andersen E.C."/>
        </authorList>
    </citation>
    <scope>NUCLEOTIDE SEQUENCE [LARGE SCALE GENOMIC DNA]</scope>
    <source>
        <strain evidence="1">QX1410_ONT</strain>
        <tissue evidence="1">Whole-organism</tissue>
    </source>
</reference>
<dbReference type="AlphaFoldDB" id="A0AAE9DK21"/>
<dbReference type="EMBL" id="CP090892">
    <property type="protein sequence ID" value="ULU05774.1"/>
    <property type="molecule type" value="Genomic_DNA"/>
</dbReference>
<gene>
    <name evidence="1" type="ORF">L3Y34_018009</name>
</gene>
<protein>
    <submittedName>
        <fullName evidence="1">Uncharacterized protein</fullName>
    </submittedName>
</protein>
<dbReference type="SUPFAM" id="SSF141739">
    <property type="entry name" value="MFPT repeat-like"/>
    <property type="match status" value="2"/>
</dbReference>
<evidence type="ECO:0000313" key="2">
    <source>
        <dbReference type="Proteomes" id="UP000827892"/>
    </source>
</evidence>
<dbReference type="Proteomes" id="UP000827892">
    <property type="component" value="Chromosome II"/>
</dbReference>
<sequence>MAPKPNPPPKEDTWAFQPIGSPFPPIPVKCMGEQNMYVALWYKHGKPIHGRSWNNGGVVEYSSASVRRRPQQPSFWYEWIKYKDRIEKLDDKHQLVRCGDSFPIFWKRKEGNLLGYVDNKTEEAWFSFNGKVIKQVGPQLSDMHIITRNCIGGPPHCECDNCPKPPPPPPIPPPGPPPPRVVHDEWIDIREGDPFPTRKLVQALDKSLDTLPGGEPVMGRVWNENGKVAANFSWFNNEYSKNVGSIQLLVRLGPHVVGYEYGWILFPEAATFEAGKTWKPVHVNNHKGDISVDVRNESYGYGYGGKEVSARGPACASTVTVLCRKALPGYKLDG</sequence>
<proteinExistence type="predicted"/>
<dbReference type="PANTHER" id="PTHR31578:SF2">
    <property type="entry name" value="NEMATODE SPECIFIC PEPTIDE FAMILY"/>
    <property type="match status" value="1"/>
</dbReference>
<organism evidence="1 2">
    <name type="scientific">Caenorhabditis briggsae</name>
    <dbReference type="NCBI Taxonomy" id="6238"/>
    <lineage>
        <taxon>Eukaryota</taxon>
        <taxon>Metazoa</taxon>
        <taxon>Ecdysozoa</taxon>
        <taxon>Nematoda</taxon>
        <taxon>Chromadorea</taxon>
        <taxon>Rhabditida</taxon>
        <taxon>Rhabditina</taxon>
        <taxon>Rhabditomorpha</taxon>
        <taxon>Rhabditoidea</taxon>
        <taxon>Rhabditidae</taxon>
        <taxon>Peloderinae</taxon>
        <taxon>Caenorhabditis</taxon>
    </lineage>
</organism>
<dbReference type="PANTHER" id="PTHR31578">
    <property type="entry name" value="PROTEIN CBG21223-RELATED"/>
    <property type="match status" value="1"/>
</dbReference>